<evidence type="ECO:0000313" key="1">
    <source>
        <dbReference type="EMBL" id="SVB15545.1"/>
    </source>
</evidence>
<reference evidence="1" key="1">
    <citation type="submission" date="2018-05" db="EMBL/GenBank/DDBJ databases">
        <authorList>
            <person name="Lanie J.A."/>
            <person name="Ng W.-L."/>
            <person name="Kazmierczak K.M."/>
            <person name="Andrzejewski T.M."/>
            <person name="Davidsen T.M."/>
            <person name="Wayne K.J."/>
            <person name="Tettelin H."/>
            <person name="Glass J.I."/>
            <person name="Rusch D."/>
            <person name="Podicherti R."/>
            <person name="Tsui H.-C.T."/>
            <person name="Winkler M.E."/>
        </authorList>
    </citation>
    <scope>NUCLEOTIDE SEQUENCE</scope>
</reference>
<organism evidence="1">
    <name type="scientific">marine metagenome</name>
    <dbReference type="NCBI Taxonomy" id="408172"/>
    <lineage>
        <taxon>unclassified sequences</taxon>
        <taxon>metagenomes</taxon>
        <taxon>ecological metagenomes</taxon>
    </lineage>
</organism>
<accession>A0A382BP68</accession>
<dbReference type="EMBL" id="UINC01030710">
    <property type="protein sequence ID" value="SVB15545.1"/>
    <property type="molecule type" value="Genomic_DNA"/>
</dbReference>
<sequence length="127" mass="15182">MNDKLKPNQEKRVIENFVECIMDDLDYYHFDELIIEKYKKELFQFFTKISEEHSLFSPRFDLSNKKNIVNDKEKIKKAATFIDSFLVRTNTNLKKYAASKDLPEKESVIEILESQKRVLEKIKEILT</sequence>
<name>A0A382BP68_9ZZZZ</name>
<proteinExistence type="predicted"/>
<dbReference type="AlphaFoldDB" id="A0A382BP68"/>
<gene>
    <name evidence="1" type="ORF">METZ01_LOCUS168399</name>
</gene>
<protein>
    <submittedName>
        <fullName evidence="1">Uncharacterized protein</fullName>
    </submittedName>
</protein>